<dbReference type="Pfam" id="PF00687">
    <property type="entry name" value="Ribosomal_L1"/>
    <property type="match status" value="1"/>
</dbReference>
<dbReference type="PANTHER" id="PTHR36427:SF3">
    <property type="entry name" value="LARGE RIBOSOMAL SUBUNIT PROTEIN UL1M"/>
    <property type="match status" value="1"/>
</dbReference>
<organism evidence="9 10">
    <name type="scientific">Erpetoichthys calabaricus</name>
    <name type="common">Rope fish</name>
    <name type="synonym">Calamoichthys calabaricus</name>
    <dbReference type="NCBI Taxonomy" id="27687"/>
    <lineage>
        <taxon>Eukaryota</taxon>
        <taxon>Metazoa</taxon>
        <taxon>Chordata</taxon>
        <taxon>Craniata</taxon>
        <taxon>Vertebrata</taxon>
        <taxon>Euteleostomi</taxon>
        <taxon>Actinopterygii</taxon>
        <taxon>Polypteriformes</taxon>
        <taxon>Polypteridae</taxon>
        <taxon>Erpetoichthys</taxon>
    </lineage>
</organism>
<evidence type="ECO:0000256" key="2">
    <source>
        <dbReference type="ARBA" id="ARBA00010531"/>
    </source>
</evidence>
<reference evidence="9" key="3">
    <citation type="submission" date="2025-09" db="UniProtKB">
        <authorList>
            <consortium name="Ensembl"/>
        </authorList>
    </citation>
    <scope>IDENTIFICATION</scope>
</reference>
<dbReference type="FunFam" id="3.40.50.790:FF:000003">
    <property type="entry name" value="39S ribosomal protein L1, mitochondrial"/>
    <property type="match status" value="1"/>
</dbReference>
<dbReference type="GeneID" id="114654793"/>
<evidence type="ECO:0000256" key="4">
    <source>
        <dbReference type="ARBA" id="ARBA00022980"/>
    </source>
</evidence>
<evidence type="ECO:0000256" key="3">
    <source>
        <dbReference type="ARBA" id="ARBA00022946"/>
    </source>
</evidence>
<evidence type="ECO:0000313" key="9">
    <source>
        <dbReference type="Ensembl" id="ENSECRP00000018604.1"/>
    </source>
</evidence>
<keyword evidence="10" id="KW-1185">Reference proteome</keyword>
<comment type="similarity">
    <text evidence="2">Belongs to the universal ribosomal protein uL1 family.</text>
</comment>
<keyword evidence="4" id="KW-0689">Ribosomal protein</keyword>
<dbReference type="GO" id="GO:0005743">
    <property type="term" value="C:mitochondrial inner membrane"/>
    <property type="evidence" value="ECO:0007669"/>
    <property type="project" value="UniProtKB-ARBA"/>
</dbReference>
<dbReference type="InterPro" id="IPR023674">
    <property type="entry name" value="Ribosomal_uL1-like"/>
</dbReference>
<name>A0A8C4SJL3_ERPCA</name>
<reference evidence="9" key="1">
    <citation type="submission" date="2021-06" db="EMBL/GenBank/DDBJ databases">
        <authorList>
            <consortium name="Wellcome Sanger Institute Data Sharing"/>
        </authorList>
    </citation>
    <scope>NUCLEOTIDE SEQUENCE [LARGE SCALE GENOMIC DNA]</scope>
</reference>
<dbReference type="OrthoDB" id="1747252at2759"/>
<protein>
    <recommendedName>
        <fullName evidence="7">Large ribosomal subunit protein uL1m</fullName>
    </recommendedName>
    <alternativeName>
        <fullName evidence="8">39S ribosomal protein L1, mitochondrial</fullName>
    </alternativeName>
</protein>
<evidence type="ECO:0000256" key="1">
    <source>
        <dbReference type="ARBA" id="ARBA00004173"/>
    </source>
</evidence>
<evidence type="ECO:0000256" key="7">
    <source>
        <dbReference type="ARBA" id="ARBA00035212"/>
    </source>
</evidence>
<dbReference type="GO" id="GO:1990904">
    <property type="term" value="C:ribonucleoprotein complex"/>
    <property type="evidence" value="ECO:0007669"/>
    <property type="project" value="UniProtKB-KW"/>
</dbReference>
<sequence length="321" mass="36783">MAACMRRFGKVFIEQRKYLFASCVHYPPNGLPAGPHNLSLRYFAAIKPAKKEVEKNKKEEQRKAIEEKKTDLTRHKPYGLAAWIPTDDVYLTRYYPKPVYEIDVAIQKLKRFQELDFTDPKQYVYIDLRLDMKLEKKKKVDPFVSTVNLPHPLKEDLNKVLVFTENAEETEVAEKNGAAFVGGEELVQKILDDEISADFYIAVPAILPKIMGLKNKLRKVFPKSKRGSVGTNIPKMLEHFKTCSEYMVENDCYIKTKIGMLDMEKDMIIANMGAIIKDACSHKPASYGPFIERGIICSATSEALIFKVNHFLPEHEDVKET</sequence>
<evidence type="ECO:0000256" key="5">
    <source>
        <dbReference type="ARBA" id="ARBA00023128"/>
    </source>
</evidence>
<keyword evidence="6" id="KW-0687">Ribonucleoprotein</keyword>
<dbReference type="InterPro" id="IPR028364">
    <property type="entry name" value="Ribosomal_uL1/biogenesis"/>
</dbReference>
<dbReference type="Gene3D" id="3.40.50.790">
    <property type="match status" value="1"/>
</dbReference>
<accession>A0A8C4SJL3</accession>
<comment type="subcellular location">
    <subcellularLocation>
        <location evidence="1">Mitochondrion</location>
    </subcellularLocation>
</comment>
<dbReference type="InterPro" id="IPR016095">
    <property type="entry name" value="Ribosomal_uL1_3-a/b-sand"/>
</dbReference>
<dbReference type="GO" id="GO:0005840">
    <property type="term" value="C:ribosome"/>
    <property type="evidence" value="ECO:0007669"/>
    <property type="project" value="UniProtKB-KW"/>
</dbReference>
<gene>
    <name evidence="9" type="primary">MRPL1</name>
    <name evidence="9" type="synonym">mrpl1</name>
</gene>
<keyword evidence="3" id="KW-0809">Transit peptide</keyword>
<dbReference type="Proteomes" id="UP000694620">
    <property type="component" value="Chromosome 7"/>
</dbReference>
<dbReference type="SUPFAM" id="SSF56808">
    <property type="entry name" value="Ribosomal protein L1"/>
    <property type="match status" value="1"/>
</dbReference>
<evidence type="ECO:0000256" key="6">
    <source>
        <dbReference type="ARBA" id="ARBA00023274"/>
    </source>
</evidence>
<dbReference type="Gene3D" id="3.30.190.20">
    <property type="match status" value="1"/>
</dbReference>
<reference evidence="9" key="2">
    <citation type="submission" date="2025-08" db="UniProtKB">
        <authorList>
            <consortium name="Ensembl"/>
        </authorList>
    </citation>
    <scope>IDENTIFICATION</scope>
</reference>
<keyword evidence="5" id="KW-0496">Mitochondrion</keyword>
<evidence type="ECO:0000256" key="8">
    <source>
        <dbReference type="ARBA" id="ARBA00077483"/>
    </source>
</evidence>
<dbReference type="RefSeq" id="XP_028661427.1">
    <property type="nucleotide sequence ID" value="XM_028805594.2"/>
</dbReference>
<proteinExistence type="inferred from homology"/>
<dbReference type="CTD" id="65008"/>
<dbReference type="GeneTree" id="ENSGT00940000162168"/>
<dbReference type="AlphaFoldDB" id="A0A8C4SJL3"/>
<dbReference type="Ensembl" id="ENSECRT00000018977.1">
    <property type="protein sequence ID" value="ENSECRP00000018604.1"/>
    <property type="gene ID" value="ENSECRG00000012444.1"/>
</dbReference>
<dbReference type="PANTHER" id="PTHR36427">
    <property type="entry name" value="54S RIBOSOMAL PROTEIN L1, MITOCHONDRIAL"/>
    <property type="match status" value="1"/>
</dbReference>
<evidence type="ECO:0000313" key="10">
    <source>
        <dbReference type="Proteomes" id="UP000694620"/>
    </source>
</evidence>